<dbReference type="InterPro" id="IPR047718">
    <property type="entry name" value="RsbA-like_anti_sig"/>
</dbReference>
<keyword evidence="1" id="KW-0418">Kinase</keyword>
<dbReference type="Proteomes" id="UP001225356">
    <property type="component" value="Unassembled WGS sequence"/>
</dbReference>
<keyword evidence="5" id="KW-1185">Reference proteome</keyword>
<dbReference type="Pfam" id="PF14417">
    <property type="entry name" value="MEDS"/>
    <property type="match status" value="1"/>
</dbReference>
<gene>
    <name evidence="4" type="ORF">J2853_007918</name>
</gene>
<sequence length="312" mass="33549">MSMADTEAEPFAHPALFYRGSRQYLDGVVPFVREGLEAGEPVAVAVPGRNLEPLRAELGEMASEVRFFDMAEAGRNPGRIIPGVLRAFADPHPSGGVRIVSESIWPGRSAVEYPACVQHEALINLAFSGRAVTVLCPYDLEGLDPEVIKDAEATHPVLLDDSGSRSSGDYAPERIVRDYNRPLLDPPPAVAVFAFGHGALALVRTFAVDHAARAGLAGERLEDLRLIVSELAANSLDHGGGAGVLRVWPEGRQVIFDISDAGHITDPLAGRRPVTPRQRGCRGLLVTNLLGDLVRVHTGPDGTTVRVHFDLR</sequence>
<dbReference type="PANTHER" id="PTHR35526">
    <property type="entry name" value="ANTI-SIGMA-F FACTOR RSBW-RELATED"/>
    <property type="match status" value="1"/>
</dbReference>
<evidence type="ECO:0000259" key="2">
    <source>
        <dbReference type="Pfam" id="PF13581"/>
    </source>
</evidence>
<dbReference type="Gene3D" id="3.30.565.10">
    <property type="entry name" value="Histidine kinase-like ATPase, C-terminal domain"/>
    <property type="match status" value="1"/>
</dbReference>
<dbReference type="EMBL" id="JAUSQU010000001">
    <property type="protein sequence ID" value="MDP9848707.1"/>
    <property type="molecule type" value="Genomic_DNA"/>
</dbReference>
<evidence type="ECO:0000259" key="3">
    <source>
        <dbReference type="Pfam" id="PF14417"/>
    </source>
</evidence>
<organism evidence="4 5">
    <name type="scientific">Streptosporangium lutulentum</name>
    <dbReference type="NCBI Taxonomy" id="1461250"/>
    <lineage>
        <taxon>Bacteria</taxon>
        <taxon>Bacillati</taxon>
        <taxon>Actinomycetota</taxon>
        <taxon>Actinomycetes</taxon>
        <taxon>Streptosporangiales</taxon>
        <taxon>Streptosporangiaceae</taxon>
        <taxon>Streptosporangium</taxon>
    </lineage>
</organism>
<accession>A0ABT9QPQ1</accession>
<dbReference type="SUPFAM" id="SSF55874">
    <property type="entry name" value="ATPase domain of HSP90 chaperone/DNA topoisomerase II/histidine kinase"/>
    <property type="match status" value="1"/>
</dbReference>
<dbReference type="InterPro" id="IPR050267">
    <property type="entry name" value="Anti-sigma-factor_SerPK"/>
</dbReference>
<dbReference type="InterPro" id="IPR036890">
    <property type="entry name" value="HATPase_C_sf"/>
</dbReference>
<dbReference type="CDD" id="cd16936">
    <property type="entry name" value="HATPase_RsbW-like"/>
    <property type="match status" value="1"/>
</dbReference>
<protein>
    <submittedName>
        <fullName evidence="4">Anti-sigma regulatory factor (Ser/Thr protein kinase)</fullName>
    </submittedName>
</protein>
<dbReference type="InterPro" id="IPR003594">
    <property type="entry name" value="HATPase_dom"/>
</dbReference>
<dbReference type="PANTHER" id="PTHR35526:SF3">
    <property type="entry name" value="ANTI-SIGMA-F FACTOR RSBW"/>
    <property type="match status" value="1"/>
</dbReference>
<reference evidence="4 5" key="1">
    <citation type="submission" date="2023-07" db="EMBL/GenBank/DDBJ databases">
        <title>Sequencing the genomes of 1000 actinobacteria strains.</title>
        <authorList>
            <person name="Klenk H.-P."/>
        </authorList>
    </citation>
    <scope>NUCLEOTIDE SEQUENCE [LARGE SCALE GENOMIC DNA]</scope>
    <source>
        <strain evidence="4 5">DSM 46740</strain>
    </source>
</reference>
<evidence type="ECO:0000256" key="1">
    <source>
        <dbReference type="ARBA" id="ARBA00022527"/>
    </source>
</evidence>
<evidence type="ECO:0000313" key="4">
    <source>
        <dbReference type="EMBL" id="MDP9848707.1"/>
    </source>
</evidence>
<proteinExistence type="predicted"/>
<feature type="domain" description="Histidine kinase/HSP90-like ATPase" evidence="2">
    <location>
        <begin position="199"/>
        <end position="307"/>
    </location>
</feature>
<dbReference type="Pfam" id="PF13581">
    <property type="entry name" value="HATPase_c_2"/>
    <property type="match status" value="1"/>
</dbReference>
<feature type="domain" description="MEDS" evidence="3">
    <location>
        <begin position="13"/>
        <end position="156"/>
    </location>
</feature>
<name>A0ABT9QPQ1_9ACTN</name>
<keyword evidence="1" id="KW-0808">Transferase</keyword>
<evidence type="ECO:0000313" key="5">
    <source>
        <dbReference type="Proteomes" id="UP001225356"/>
    </source>
</evidence>
<dbReference type="NCBIfam" id="NF041045">
    <property type="entry name" value="RsbA_anti_sig"/>
    <property type="match status" value="1"/>
</dbReference>
<dbReference type="InterPro" id="IPR025847">
    <property type="entry name" value="MEDS_domain"/>
</dbReference>
<keyword evidence="1" id="KW-0723">Serine/threonine-protein kinase</keyword>
<comment type="caution">
    <text evidence="4">The sequence shown here is derived from an EMBL/GenBank/DDBJ whole genome shotgun (WGS) entry which is preliminary data.</text>
</comment>